<accession>A0ABD4DZI6</accession>
<evidence type="ECO:0008006" key="4">
    <source>
        <dbReference type="Google" id="ProtNLM"/>
    </source>
</evidence>
<dbReference type="Gene3D" id="2.60.200.60">
    <property type="match status" value="1"/>
</dbReference>
<evidence type="ECO:0000313" key="3">
    <source>
        <dbReference type="Proteomes" id="UP000057910"/>
    </source>
</evidence>
<reference evidence="2 3" key="1">
    <citation type="submission" date="2015-11" db="EMBL/GenBank/DDBJ databases">
        <title>Expanding the genomic diversity of Burkholderia species for the development of highly accurate diagnostics.</title>
        <authorList>
            <person name="Sahl J."/>
            <person name="Keim P."/>
            <person name="Wagner D."/>
        </authorList>
    </citation>
    <scope>NUCLEOTIDE SEQUENCE [LARGE SCALE GENOMIC DNA]</scope>
    <source>
        <strain evidence="2 3">MSMB1585WGS</strain>
    </source>
</reference>
<evidence type="ECO:0000256" key="1">
    <source>
        <dbReference type="SAM" id="MobiDB-lite"/>
    </source>
</evidence>
<name>A0ABD4DZI6_9BURK</name>
<dbReference type="AlphaFoldDB" id="A0ABD4DZI6"/>
<protein>
    <recommendedName>
        <fullName evidence="4">PAAR domain-containing protein</fullName>
    </recommendedName>
</protein>
<dbReference type="InterPro" id="IPR008727">
    <property type="entry name" value="PAAR_motif"/>
</dbReference>
<feature type="region of interest" description="Disordered" evidence="1">
    <location>
        <begin position="130"/>
        <end position="179"/>
    </location>
</feature>
<dbReference type="RefSeq" id="WP_060040425.1">
    <property type="nucleotide sequence ID" value="NZ_LPAD01000071.1"/>
</dbReference>
<feature type="compositionally biased region" description="Polar residues" evidence="1">
    <location>
        <begin position="143"/>
        <end position="171"/>
    </location>
</feature>
<proteinExistence type="predicted"/>
<dbReference type="Proteomes" id="UP000057910">
    <property type="component" value="Unassembled WGS sequence"/>
</dbReference>
<dbReference type="Pfam" id="PF05488">
    <property type="entry name" value="PAAR_motif"/>
    <property type="match status" value="1"/>
</dbReference>
<comment type="caution">
    <text evidence="2">The sequence shown here is derived from an EMBL/GenBank/DDBJ whole genome shotgun (WGS) entry which is preliminary data.</text>
</comment>
<gene>
    <name evidence="2" type="ORF">WJ68_16185</name>
</gene>
<organism evidence="2 3">
    <name type="scientific">Burkholderia ubonensis</name>
    <dbReference type="NCBI Taxonomy" id="101571"/>
    <lineage>
        <taxon>Bacteria</taxon>
        <taxon>Pseudomonadati</taxon>
        <taxon>Pseudomonadota</taxon>
        <taxon>Betaproteobacteria</taxon>
        <taxon>Burkholderiales</taxon>
        <taxon>Burkholderiaceae</taxon>
        <taxon>Burkholderia</taxon>
        <taxon>Burkholderia cepacia complex</taxon>
    </lineage>
</organism>
<dbReference type="CDD" id="cd14744">
    <property type="entry name" value="PAAR_CT_2"/>
    <property type="match status" value="1"/>
</dbReference>
<dbReference type="EMBL" id="LPAD01000071">
    <property type="protein sequence ID" value="KVN83516.1"/>
    <property type="molecule type" value="Genomic_DNA"/>
</dbReference>
<sequence length="179" mass="18105">MGFAFIREGDTTSHGGRVLACDPTNTVDGKALALLGTMVSCPKCGGIFPIVKVKRELNMTFGGVPVATDGDMTACGAALIASQNTATASPTSGAGAPVGGGKSVVAQRDGAYRGRFQLVDDQTRGPLANHPYTITSADGKKIQGTTDANGHTDWLNSDQASSLTFDQPGSTGTAGVGEA</sequence>
<evidence type="ECO:0000313" key="2">
    <source>
        <dbReference type="EMBL" id="KVN83516.1"/>
    </source>
</evidence>